<dbReference type="InterPro" id="IPR048279">
    <property type="entry name" value="MdtK-like"/>
</dbReference>
<protein>
    <recommendedName>
        <fullName evidence="4">Probable multidrug resistance protein NorM</fullName>
    </recommendedName>
    <alternativeName>
        <fullName evidence="12">Multidrug-efflux transporter</fullName>
    </alternativeName>
</protein>
<keyword evidence="9 13" id="KW-1133">Transmembrane helix</keyword>
<dbReference type="PANTHER" id="PTHR43298:SF2">
    <property type="entry name" value="FMN_FAD EXPORTER YEEO-RELATED"/>
    <property type="match status" value="1"/>
</dbReference>
<proteinExistence type="inferred from homology"/>
<feature type="transmembrane region" description="Helical" evidence="13">
    <location>
        <begin position="405"/>
        <end position="429"/>
    </location>
</feature>
<evidence type="ECO:0000256" key="13">
    <source>
        <dbReference type="SAM" id="Phobius"/>
    </source>
</evidence>
<dbReference type="InterPro" id="IPR050222">
    <property type="entry name" value="MATE_MdtK"/>
</dbReference>
<evidence type="ECO:0000256" key="8">
    <source>
        <dbReference type="ARBA" id="ARBA00022692"/>
    </source>
</evidence>
<dbReference type="CDD" id="cd13137">
    <property type="entry name" value="MATE_NorM_like"/>
    <property type="match status" value="1"/>
</dbReference>
<comment type="caution">
    <text evidence="14">The sequence shown here is derived from an EMBL/GenBank/DDBJ whole genome shotgun (WGS) entry which is preliminary data.</text>
</comment>
<feature type="transmembrane region" description="Helical" evidence="13">
    <location>
        <begin position="139"/>
        <end position="161"/>
    </location>
</feature>
<organism evidence="14 15">
    <name type="scientific">Muricoprocola aceti</name>
    <dbReference type="NCBI Taxonomy" id="2981772"/>
    <lineage>
        <taxon>Bacteria</taxon>
        <taxon>Bacillati</taxon>
        <taxon>Bacillota</taxon>
        <taxon>Clostridia</taxon>
        <taxon>Lachnospirales</taxon>
        <taxon>Lachnospiraceae</taxon>
        <taxon>Muricoprocola</taxon>
    </lineage>
</organism>
<comment type="function">
    <text evidence="1">Multidrug efflux pump.</text>
</comment>
<evidence type="ECO:0000256" key="7">
    <source>
        <dbReference type="ARBA" id="ARBA00022475"/>
    </source>
</evidence>
<reference evidence="14 15" key="1">
    <citation type="journal article" date="2021" name="ISME Commun">
        <title>Automated analysis of genomic sequences facilitates high-throughput and comprehensive description of bacteria.</title>
        <authorList>
            <person name="Hitch T.C.A."/>
        </authorList>
    </citation>
    <scope>NUCLEOTIDE SEQUENCE [LARGE SCALE GENOMIC DNA]</scope>
    <source>
        <strain evidence="14 15">Sanger_29</strain>
    </source>
</reference>
<accession>A0ABT2SLT7</accession>
<keyword evidence="15" id="KW-1185">Reference proteome</keyword>
<dbReference type="RefSeq" id="WP_262654747.1">
    <property type="nucleotide sequence ID" value="NZ_JAOQKE010000010.1"/>
</dbReference>
<evidence type="ECO:0000256" key="4">
    <source>
        <dbReference type="ARBA" id="ARBA00020268"/>
    </source>
</evidence>
<evidence type="ECO:0000256" key="6">
    <source>
        <dbReference type="ARBA" id="ARBA00022449"/>
    </source>
</evidence>
<evidence type="ECO:0000256" key="3">
    <source>
        <dbReference type="ARBA" id="ARBA00010199"/>
    </source>
</evidence>
<evidence type="ECO:0000256" key="9">
    <source>
        <dbReference type="ARBA" id="ARBA00022989"/>
    </source>
</evidence>
<dbReference type="InterPro" id="IPR002528">
    <property type="entry name" value="MATE_fam"/>
</dbReference>
<keyword evidence="10" id="KW-0406">Ion transport</keyword>
<dbReference type="PIRSF" id="PIRSF006603">
    <property type="entry name" value="DinF"/>
    <property type="match status" value="1"/>
</dbReference>
<keyword evidence="5" id="KW-0813">Transport</keyword>
<keyword evidence="8 13" id="KW-0812">Transmembrane</keyword>
<feature type="transmembrane region" description="Helical" evidence="13">
    <location>
        <begin position="173"/>
        <end position="191"/>
    </location>
</feature>
<comment type="subcellular location">
    <subcellularLocation>
        <location evidence="2">Cell membrane</location>
        <topology evidence="2">Multi-pass membrane protein</topology>
    </subcellularLocation>
</comment>
<feature type="transmembrane region" description="Helical" evidence="13">
    <location>
        <begin position="64"/>
        <end position="83"/>
    </location>
</feature>
<dbReference type="NCBIfam" id="TIGR00797">
    <property type="entry name" value="matE"/>
    <property type="match status" value="1"/>
</dbReference>
<dbReference type="Proteomes" id="UP001652338">
    <property type="component" value="Unassembled WGS sequence"/>
</dbReference>
<comment type="similarity">
    <text evidence="3">Belongs to the multi antimicrobial extrusion (MATE) (TC 2.A.66.1) family.</text>
</comment>
<evidence type="ECO:0000256" key="10">
    <source>
        <dbReference type="ARBA" id="ARBA00023065"/>
    </source>
</evidence>
<feature type="transmembrane region" description="Helical" evidence="13">
    <location>
        <begin position="435"/>
        <end position="455"/>
    </location>
</feature>
<evidence type="ECO:0000313" key="14">
    <source>
        <dbReference type="EMBL" id="MCU6725469.1"/>
    </source>
</evidence>
<name>A0ABT2SLT7_9FIRM</name>
<feature type="transmembrane region" description="Helical" evidence="13">
    <location>
        <begin position="103"/>
        <end position="127"/>
    </location>
</feature>
<keyword evidence="11 13" id="KW-0472">Membrane</keyword>
<dbReference type="PANTHER" id="PTHR43298">
    <property type="entry name" value="MULTIDRUG RESISTANCE PROTEIN NORM-RELATED"/>
    <property type="match status" value="1"/>
</dbReference>
<feature type="transmembrane region" description="Helical" evidence="13">
    <location>
        <begin position="342"/>
        <end position="363"/>
    </location>
</feature>
<gene>
    <name evidence="14" type="ORF">OCV47_08920</name>
</gene>
<keyword evidence="6" id="KW-0050">Antiport</keyword>
<evidence type="ECO:0000313" key="15">
    <source>
        <dbReference type="Proteomes" id="UP001652338"/>
    </source>
</evidence>
<evidence type="ECO:0000256" key="12">
    <source>
        <dbReference type="ARBA" id="ARBA00031636"/>
    </source>
</evidence>
<feature type="transmembrane region" description="Helical" evidence="13">
    <location>
        <begin position="369"/>
        <end position="393"/>
    </location>
</feature>
<evidence type="ECO:0000256" key="5">
    <source>
        <dbReference type="ARBA" id="ARBA00022448"/>
    </source>
</evidence>
<keyword evidence="7" id="KW-1003">Cell membrane</keyword>
<evidence type="ECO:0000256" key="2">
    <source>
        <dbReference type="ARBA" id="ARBA00004651"/>
    </source>
</evidence>
<evidence type="ECO:0000256" key="11">
    <source>
        <dbReference type="ARBA" id="ARBA00023136"/>
    </source>
</evidence>
<evidence type="ECO:0000256" key="1">
    <source>
        <dbReference type="ARBA" id="ARBA00003408"/>
    </source>
</evidence>
<dbReference type="EMBL" id="JAOQKE010000010">
    <property type="protein sequence ID" value="MCU6725469.1"/>
    <property type="molecule type" value="Genomic_DNA"/>
</dbReference>
<dbReference type="Pfam" id="PF01554">
    <property type="entry name" value="MatE"/>
    <property type="match status" value="2"/>
</dbReference>
<feature type="transmembrane region" description="Helical" evidence="13">
    <location>
        <begin position="211"/>
        <end position="235"/>
    </location>
</feature>
<sequence>MNKKISSIRLPFHFDRAMLPVIFSLAWPTMLEQFMQTAVQYIDTAMVGTLGTQATAAVGSTGTINWLIESTISAIGIGFLYYISQSIGAGNILQAKKAAGQAVFSTVLAGIFFTVLTCGCSHLVPVWMRVDPSIRDMAARYFLILYSPMLFRTMNIILGTVLRSAGDARSPMIAGITMNVINIVLNFLLIYNTRSVYLGSWLLTVPGAGWGIEGAAIASAVAYTCGGILIAWKLWHHDTVSPKGQSLRPDPQVLKPCLRVAFPNMLQRFATSLGYVAFASMINSLGELSTAAHTIANTVESAFYIPGWGMQTAAATLSGNARGAQDEARLHRLSNTIIPMEISLMLVSGGMLFVFAPVLMGIFTHDPQVLSLGTTVLRIVAMSEPFYGVPIVLEGMMQGLGKTMIPFIFNIIGMWGVRIVGTFICTQLLGLGLIAAWGCMIAHNLLLFVLYIALFSSGKWK</sequence>